<name>A0ABT4TGU3_9ACTN</name>
<comment type="caution">
    <text evidence="3">The sequence shown here is derived from an EMBL/GenBank/DDBJ whole genome shotgun (WGS) entry which is preliminary data.</text>
</comment>
<dbReference type="RefSeq" id="WP_270676365.1">
    <property type="nucleotide sequence ID" value="NZ_JAQFWP010000006.1"/>
</dbReference>
<dbReference type="Pfam" id="PF13302">
    <property type="entry name" value="Acetyltransf_3"/>
    <property type="match status" value="1"/>
</dbReference>
<evidence type="ECO:0000259" key="2">
    <source>
        <dbReference type="PROSITE" id="PS51186"/>
    </source>
</evidence>
<evidence type="ECO:0000313" key="3">
    <source>
        <dbReference type="EMBL" id="MDA2803876.1"/>
    </source>
</evidence>
<accession>A0ABT4TGU3</accession>
<organism evidence="3 4">
    <name type="scientific">Nocardiopsis suaedae</name>
    <dbReference type="NCBI Taxonomy" id="3018444"/>
    <lineage>
        <taxon>Bacteria</taxon>
        <taxon>Bacillati</taxon>
        <taxon>Actinomycetota</taxon>
        <taxon>Actinomycetes</taxon>
        <taxon>Streptosporangiales</taxon>
        <taxon>Nocardiopsidaceae</taxon>
        <taxon>Nocardiopsis</taxon>
    </lineage>
</organism>
<reference evidence="3" key="1">
    <citation type="submission" date="2023-01" db="EMBL/GenBank/DDBJ databases">
        <title>Draft genome sequence of Nocardiopsis sp. LSu2-4 isolated from halophytes.</title>
        <authorList>
            <person name="Duangmal K."/>
            <person name="Chantavorakit T."/>
        </authorList>
    </citation>
    <scope>NUCLEOTIDE SEQUENCE</scope>
    <source>
        <strain evidence="3">LSu2-4</strain>
    </source>
</reference>
<keyword evidence="4" id="KW-1185">Reference proteome</keyword>
<protein>
    <submittedName>
        <fullName evidence="3">GNAT family N-acetyltransferase</fullName>
    </submittedName>
</protein>
<dbReference type="PANTHER" id="PTHR43792:SF1">
    <property type="entry name" value="N-ACETYLTRANSFERASE DOMAIN-CONTAINING PROTEIN"/>
    <property type="match status" value="1"/>
</dbReference>
<feature type="region of interest" description="Disordered" evidence="1">
    <location>
        <begin position="165"/>
        <end position="199"/>
    </location>
</feature>
<evidence type="ECO:0000256" key="1">
    <source>
        <dbReference type="SAM" id="MobiDB-lite"/>
    </source>
</evidence>
<dbReference type="SUPFAM" id="SSF55729">
    <property type="entry name" value="Acyl-CoA N-acyltransferases (Nat)"/>
    <property type="match status" value="1"/>
</dbReference>
<evidence type="ECO:0000313" key="4">
    <source>
        <dbReference type="Proteomes" id="UP001165685"/>
    </source>
</evidence>
<dbReference type="Proteomes" id="UP001165685">
    <property type="component" value="Unassembled WGS sequence"/>
</dbReference>
<proteinExistence type="predicted"/>
<dbReference type="PANTHER" id="PTHR43792">
    <property type="entry name" value="GNAT FAMILY, PUTATIVE (AFU_ORTHOLOGUE AFUA_3G00765)-RELATED-RELATED"/>
    <property type="match status" value="1"/>
</dbReference>
<dbReference type="EMBL" id="JAQFWP010000006">
    <property type="protein sequence ID" value="MDA2803876.1"/>
    <property type="molecule type" value="Genomic_DNA"/>
</dbReference>
<dbReference type="PROSITE" id="PS51186">
    <property type="entry name" value="GNAT"/>
    <property type="match status" value="1"/>
</dbReference>
<feature type="domain" description="N-acetyltransferase" evidence="2">
    <location>
        <begin position="15"/>
        <end position="182"/>
    </location>
</feature>
<dbReference type="InterPro" id="IPR051531">
    <property type="entry name" value="N-acetyltransferase"/>
</dbReference>
<dbReference type="InterPro" id="IPR000182">
    <property type="entry name" value="GNAT_dom"/>
</dbReference>
<gene>
    <name evidence="3" type="ORF">O4U47_05085</name>
</gene>
<sequence>MDGADMQVFLTTDRMALRRITPDDAPLLLGLDSDPEVMRFLTGGRPSTPEEIDRNIRRYQEWYRSSPDRGYWIAQDTDGAFLGWFHLRHPRGGAPAEPELGYRLARAHWGRGLATEGSRALLSAAFADPSVRRVFARTMAVNTGSRRVMEKVGMRPVRTFALDAPPIPGSEHGEVEYALTREDRDRVEAERPRRSAPEA</sequence>
<dbReference type="InterPro" id="IPR016181">
    <property type="entry name" value="Acyl_CoA_acyltransferase"/>
</dbReference>
<dbReference type="Gene3D" id="3.40.630.30">
    <property type="match status" value="1"/>
</dbReference>
<feature type="compositionally biased region" description="Basic and acidic residues" evidence="1">
    <location>
        <begin position="171"/>
        <end position="199"/>
    </location>
</feature>